<sequence length="265" mass="28676">MLKRVLSLLLVLLLFVLAGCTNSGSSSKSEELSAPAEKVELTISAAASLTDALKEIKAAFEKENPNTIVTYTFGSSGRLAKQIEQGAPIDAFLSASKKDMDTLQDKNLIAADTRVDFAANELVLVAPKDSSLHIDSFDKLSPEHIKQLAVGEPESVPAGRYTKETLENIGLWNKLQDKLVLGKDVRQVLTYVESGNADVGVVYASDARISKKVKVLAIAKSEWHKPIVYPGAVTANTQHADQAKAFLKYLASKKGKEILGKYGFK</sequence>
<dbReference type="Proteomes" id="UP000826616">
    <property type="component" value="Chromosome"/>
</dbReference>
<comment type="similarity">
    <text evidence="1">Belongs to the bacterial solute-binding protein ModA family.</text>
</comment>
<evidence type="ECO:0000313" key="5">
    <source>
        <dbReference type="EMBL" id="QYY44677.1"/>
    </source>
</evidence>
<feature type="chain" id="PRO_5045305235" evidence="4">
    <location>
        <begin position="19"/>
        <end position="265"/>
    </location>
</feature>
<gene>
    <name evidence="5" type="primary">modA</name>
    <name evidence="5" type="ORF">K3F53_16375</name>
</gene>
<dbReference type="Gene3D" id="3.40.190.10">
    <property type="entry name" value="Periplasmic binding protein-like II"/>
    <property type="match status" value="2"/>
</dbReference>
<dbReference type="InterPro" id="IPR005950">
    <property type="entry name" value="ModA"/>
</dbReference>
<keyword evidence="2" id="KW-0479">Metal-binding</keyword>
<dbReference type="EMBL" id="CP080764">
    <property type="protein sequence ID" value="QYY44677.1"/>
    <property type="molecule type" value="Genomic_DNA"/>
</dbReference>
<dbReference type="PANTHER" id="PTHR30632:SF0">
    <property type="entry name" value="SULFATE-BINDING PROTEIN"/>
    <property type="match status" value="1"/>
</dbReference>
<dbReference type="PIRSF" id="PIRSF004846">
    <property type="entry name" value="ModA"/>
    <property type="match status" value="1"/>
</dbReference>
<proteinExistence type="inferred from homology"/>
<dbReference type="RefSeq" id="WP_220561069.1">
    <property type="nucleotide sequence ID" value="NZ_CP080764.1"/>
</dbReference>
<dbReference type="InterPro" id="IPR041879">
    <property type="entry name" value="YvgL-like_PBP2"/>
</dbReference>
<evidence type="ECO:0000256" key="4">
    <source>
        <dbReference type="SAM" id="SignalP"/>
    </source>
</evidence>
<dbReference type="CDD" id="cd13537">
    <property type="entry name" value="PBP2_YvgL_like"/>
    <property type="match status" value="1"/>
</dbReference>
<accession>A0ABX8YGQ3</accession>
<evidence type="ECO:0000256" key="2">
    <source>
        <dbReference type="ARBA" id="ARBA00022723"/>
    </source>
</evidence>
<dbReference type="PANTHER" id="PTHR30632">
    <property type="entry name" value="MOLYBDATE-BINDING PERIPLASMIC PROTEIN"/>
    <property type="match status" value="1"/>
</dbReference>
<name>A0ABX8YGQ3_ANETH</name>
<dbReference type="SUPFAM" id="SSF53850">
    <property type="entry name" value="Periplasmic binding protein-like II"/>
    <property type="match status" value="1"/>
</dbReference>
<dbReference type="NCBIfam" id="TIGR01256">
    <property type="entry name" value="modA"/>
    <property type="match status" value="1"/>
</dbReference>
<keyword evidence="3 4" id="KW-0732">Signal</keyword>
<reference evidence="5 6" key="1">
    <citation type="submission" date="2021-08" db="EMBL/GenBank/DDBJ databases">
        <title>Complete genome sequence of the strain Aneurinibacillus thermoaerophilus CCM 8960.</title>
        <authorList>
            <person name="Musilova J."/>
            <person name="Kourilova X."/>
            <person name="Pernicova I."/>
            <person name="Bezdicek M."/>
            <person name="Lengerova M."/>
            <person name="Obruca S."/>
            <person name="Sedlar K."/>
        </authorList>
    </citation>
    <scope>NUCLEOTIDE SEQUENCE [LARGE SCALE GENOMIC DNA]</scope>
    <source>
        <strain evidence="5 6">CCM 8960</strain>
    </source>
</reference>
<dbReference type="GeneID" id="97142958"/>
<evidence type="ECO:0000256" key="1">
    <source>
        <dbReference type="ARBA" id="ARBA00009175"/>
    </source>
</evidence>
<evidence type="ECO:0000256" key="3">
    <source>
        <dbReference type="ARBA" id="ARBA00022729"/>
    </source>
</evidence>
<dbReference type="PROSITE" id="PS51257">
    <property type="entry name" value="PROKAR_LIPOPROTEIN"/>
    <property type="match status" value="1"/>
</dbReference>
<organism evidence="5 6">
    <name type="scientific">Aneurinibacillus thermoaerophilus</name>
    <dbReference type="NCBI Taxonomy" id="143495"/>
    <lineage>
        <taxon>Bacteria</taxon>
        <taxon>Bacillati</taxon>
        <taxon>Bacillota</taxon>
        <taxon>Bacilli</taxon>
        <taxon>Bacillales</taxon>
        <taxon>Paenibacillaceae</taxon>
        <taxon>Aneurinibacillus group</taxon>
        <taxon>Aneurinibacillus</taxon>
    </lineage>
</organism>
<feature type="signal peptide" evidence="4">
    <location>
        <begin position="1"/>
        <end position="18"/>
    </location>
</feature>
<evidence type="ECO:0000313" key="6">
    <source>
        <dbReference type="Proteomes" id="UP000826616"/>
    </source>
</evidence>
<dbReference type="InterPro" id="IPR050682">
    <property type="entry name" value="ModA/WtpA"/>
</dbReference>
<protein>
    <submittedName>
        <fullName evidence="5">Molybdate ABC transporter substrate-binding protein</fullName>
    </submittedName>
</protein>
<keyword evidence="6" id="KW-1185">Reference proteome</keyword>
<dbReference type="Pfam" id="PF13531">
    <property type="entry name" value="SBP_bac_11"/>
    <property type="match status" value="1"/>
</dbReference>